<feature type="domain" description="AB hydrolase-1" evidence="2">
    <location>
        <begin position="39"/>
        <end position="279"/>
    </location>
</feature>
<keyword evidence="4" id="KW-1185">Reference proteome</keyword>
<evidence type="ECO:0000256" key="1">
    <source>
        <dbReference type="SAM" id="SignalP"/>
    </source>
</evidence>
<dbReference type="GO" id="GO:0016020">
    <property type="term" value="C:membrane"/>
    <property type="evidence" value="ECO:0007669"/>
    <property type="project" value="TreeGrafter"/>
</dbReference>
<keyword evidence="1" id="KW-0732">Signal</keyword>
<organism evidence="3 4">
    <name type="scientific">Erythrobacter dokdonensis DSW-74</name>
    <dbReference type="NCBI Taxonomy" id="1300349"/>
    <lineage>
        <taxon>Bacteria</taxon>
        <taxon>Pseudomonadati</taxon>
        <taxon>Pseudomonadota</taxon>
        <taxon>Alphaproteobacteria</taxon>
        <taxon>Sphingomonadales</taxon>
        <taxon>Erythrobacteraceae</taxon>
        <taxon>Erythrobacter/Porphyrobacter group</taxon>
        <taxon>Erythrobacter</taxon>
    </lineage>
</organism>
<dbReference type="SUPFAM" id="SSF53474">
    <property type="entry name" value="alpha/beta-Hydrolases"/>
    <property type="match status" value="1"/>
</dbReference>
<dbReference type="EMBL" id="LZYB01000003">
    <property type="protein sequence ID" value="OBV11128.1"/>
    <property type="molecule type" value="Genomic_DNA"/>
</dbReference>
<dbReference type="RefSeq" id="WP_068863701.1">
    <property type="nucleotide sequence ID" value="NZ_LZYB01000003.1"/>
</dbReference>
<feature type="signal peptide" evidence="1">
    <location>
        <begin position="1"/>
        <end position="22"/>
    </location>
</feature>
<dbReference type="PANTHER" id="PTHR43798:SF33">
    <property type="entry name" value="HYDROLASE, PUTATIVE (AFU_ORTHOLOGUE AFUA_2G14860)-RELATED"/>
    <property type="match status" value="1"/>
</dbReference>
<dbReference type="PANTHER" id="PTHR43798">
    <property type="entry name" value="MONOACYLGLYCEROL LIPASE"/>
    <property type="match status" value="1"/>
</dbReference>
<dbReference type="Pfam" id="PF12697">
    <property type="entry name" value="Abhydrolase_6"/>
    <property type="match status" value="1"/>
</dbReference>
<evidence type="ECO:0000259" key="2">
    <source>
        <dbReference type="Pfam" id="PF12697"/>
    </source>
</evidence>
<proteinExistence type="predicted"/>
<dbReference type="InterPro" id="IPR029058">
    <property type="entry name" value="AB_hydrolase_fold"/>
</dbReference>
<dbReference type="STRING" id="1300349.I603_1536"/>
<name>A0A1A7BF08_9SPHN</name>
<dbReference type="Gene3D" id="3.40.50.1820">
    <property type="entry name" value="alpha/beta hydrolase"/>
    <property type="match status" value="1"/>
</dbReference>
<comment type="caution">
    <text evidence="3">The sequence shown here is derived from an EMBL/GenBank/DDBJ whole genome shotgun (WGS) entry which is preliminary data.</text>
</comment>
<dbReference type="GO" id="GO:0016787">
    <property type="term" value="F:hydrolase activity"/>
    <property type="evidence" value="ECO:0007669"/>
    <property type="project" value="UniProtKB-KW"/>
</dbReference>
<gene>
    <name evidence="3" type="ORF">I603_1536</name>
</gene>
<evidence type="ECO:0000313" key="3">
    <source>
        <dbReference type="EMBL" id="OBV11128.1"/>
    </source>
</evidence>
<dbReference type="InterPro" id="IPR050266">
    <property type="entry name" value="AB_hydrolase_sf"/>
</dbReference>
<sequence>MTFVRLLIAAFFAALLPTAAFADDAPCPPFEVTGSGPDLVLVPGLGSSPAVWDGVRESLARDYRLHFVHVAGFAGRAPEGDPDTLLARTRAEIIRHLDCRKVESAAFAGHSMGGFLGLTLAADHPDRINKVVVVDSLPFFPLIFDPAATTDAVRAQADGMRAQMAAQDDASFAAAQRMGARSLVQAPDHQAQIAAWSITSDRATFAGALHALMTTDLRPRLCEIQAPVTVIAAANPFAPRSRIEPLYTAAYAGLQQTQLDVIDDSFHFIMFDQPQVFEAALRAGLAG</sequence>
<feature type="chain" id="PRO_5008354999" evidence="1">
    <location>
        <begin position="23"/>
        <end position="287"/>
    </location>
</feature>
<accession>A0A1A7BF08</accession>
<dbReference type="AlphaFoldDB" id="A0A1A7BF08"/>
<dbReference type="Proteomes" id="UP000092484">
    <property type="component" value="Unassembled WGS sequence"/>
</dbReference>
<dbReference type="InterPro" id="IPR000073">
    <property type="entry name" value="AB_hydrolase_1"/>
</dbReference>
<reference evidence="3 4" key="1">
    <citation type="submission" date="2016-06" db="EMBL/GenBank/DDBJ databases">
        <title>Genome sequence of Porphyrobacter dokdonensis DSW-74.</title>
        <authorList>
            <person name="Kim J.F."/>
            <person name="Song J.Y."/>
        </authorList>
    </citation>
    <scope>NUCLEOTIDE SEQUENCE [LARGE SCALE GENOMIC DNA]</scope>
    <source>
        <strain evidence="3 4">DSW-74</strain>
    </source>
</reference>
<keyword evidence="3" id="KW-0378">Hydrolase</keyword>
<evidence type="ECO:0000313" key="4">
    <source>
        <dbReference type="Proteomes" id="UP000092484"/>
    </source>
</evidence>
<protein>
    <submittedName>
        <fullName evidence="3">Alpha/beta hydrolase fold protein</fullName>
    </submittedName>
</protein>